<dbReference type="Proteomes" id="UP000438196">
    <property type="component" value="Unassembled WGS sequence"/>
</dbReference>
<gene>
    <name evidence="1" type="ORF">GNF76_27135</name>
</gene>
<evidence type="ECO:0000313" key="2">
    <source>
        <dbReference type="Proteomes" id="UP000438196"/>
    </source>
</evidence>
<dbReference type="OrthoDB" id="6902794at2"/>
<sequence>MHPLIQQRSEGLAALRVRTTIATSTLYAMIGKELPVQEVRFQVVNKGSGAYHVVERSTGKVMGMCFTWKAAINRAQVLEARADGKKVNIDGWLQ</sequence>
<organism evidence="1 2">
    <name type="scientific">Pseudomonas spelaei</name>
    <dbReference type="NCBI Taxonomy" id="1055469"/>
    <lineage>
        <taxon>Bacteria</taxon>
        <taxon>Pseudomonadati</taxon>
        <taxon>Pseudomonadota</taxon>
        <taxon>Gammaproteobacteria</taxon>
        <taxon>Pseudomonadales</taxon>
        <taxon>Pseudomonadaceae</taxon>
        <taxon>Pseudomonas</taxon>
    </lineage>
</organism>
<proteinExistence type="predicted"/>
<accession>A0A6I3WLA3</accession>
<protein>
    <submittedName>
        <fullName evidence="1">Uncharacterized protein</fullName>
    </submittedName>
</protein>
<name>A0A6I3WLA3_9PSED</name>
<keyword evidence="2" id="KW-1185">Reference proteome</keyword>
<evidence type="ECO:0000313" key="1">
    <source>
        <dbReference type="EMBL" id="MUF08022.1"/>
    </source>
</evidence>
<dbReference type="EMBL" id="WNNK01000037">
    <property type="protein sequence ID" value="MUF08022.1"/>
    <property type="molecule type" value="Genomic_DNA"/>
</dbReference>
<comment type="caution">
    <text evidence="1">The sequence shown here is derived from an EMBL/GenBank/DDBJ whole genome shotgun (WGS) entry which is preliminary data.</text>
</comment>
<reference evidence="1 2" key="1">
    <citation type="submission" date="2019-11" db="EMBL/GenBank/DDBJ databases">
        <title>Pseudomonas karstica sp. nov. and Pseudomonas spelaei sp. nov. from karst caves.</title>
        <authorList>
            <person name="Zeman M."/>
        </authorList>
    </citation>
    <scope>NUCLEOTIDE SEQUENCE [LARGE SCALE GENOMIC DNA]</scope>
    <source>
        <strain evidence="1 2">CCM 7893</strain>
    </source>
</reference>
<dbReference type="AlphaFoldDB" id="A0A6I3WLA3"/>